<dbReference type="EMBL" id="JAOSLC020000004">
    <property type="protein sequence ID" value="MDD7915978.1"/>
    <property type="molecule type" value="Genomic_DNA"/>
</dbReference>
<gene>
    <name evidence="1" type="ORF">N5A56_016840</name>
</gene>
<protein>
    <submittedName>
        <fullName evidence="1">Uncharacterized protein</fullName>
    </submittedName>
</protein>
<sequence>MSTKKKGVLTSDSEWRKHLRKVGKRFFWKAERKAGKKQAKKES</sequence>
<name>A0ABT5SD38_9FLAO</name>
<dbReference type="RefSeq" id="WP_265724376.1">
    <property type="nucleotide sequence ID" value="NZ_JAOSLC020000004.1"/>
</dbReference>
<evidence type="ECO:0000313" key="1">
    <source>
        <dbReference type="EMBL" id="MDD7915978.1"/>
    </source>
</evidence>
<comment type="caution">
    <text evidence="1">The sequence shown here is derived from an EMBL/GenBank/DDBJ whole genome shotgun (WGS) entry which is preliminary data.</text>
</comment>
<proteinExistence type="predicted"/>
<reference evidence="1" key="1">
    <citation type="submission" date="2023-02" db="EMBL/GenBank/DDBJ databases">
        <title>Polaribacter ponticola sp. nov., isolated from seawater.</title>
        <authorList>
            <person name="Baek J.H."/>
            <person name="Kim J.M."/>
            <person name="Choi D.G."/>
            <person name="Jeon C.O."/>
        </authorList>
    </citation>
    <scope>NUCLEOTIDE SEQUENCE</scope>
    <source>
        <strain evidence="1">MSW5</strain>
    </source>
</reference>
<dbReference type="Proteomes" id="UP001151478">
    <property type="component" value="Unassembled WGS sequence"/>
</dbReference>
<accession>A0ABT5SD38</accession>
<keyword evidence="2" id="KW-1185">Reference proteome</keyword>
<organism evidence="1 2">
    <name type="scientific">Polaribacter ponticola</name>
    <dbReference type="NCBI Taxonomy" id="2978475"/>
    <lineage>
        <taxon>Bacteria</taxon>
        <taxon>Pseudomonadati</taxon>
        <taxon>Bacteroidota</taxon>
        <taxon>Flavobacteriia</taxon>
        <taxon>Flavobacteriales</taxon>
        <taxon>Flavobacteriaceae</taxon>
    </lineage>
</organism>
<evidence type="ECO:0000313" key="2">
    <source>
        <dbReference type="Proteomes" id="UP001151478"/>
    </source>
</evidence>